<accession>A6DHX2</accession>
<dbReference type="EMBL" id="ABCK01000004">
    <property type="protein sequence ID" value="EDM28626.1"/>
    <property type="molecule type" value="Genomic_DNA"/>
</dbReference>
<organism evidence="1 2">
    <name type="scientific">Lentisphaera araneosa HTCC2155</name>
    <dbReference type="NCBI Taxonomy" id="313628"/>
    <lineage>
        <taxon>Bacteria</taxon>
        <taxon>Pseudomonadati</taxon>
        <taxon>Lentisphaerota</taxon>
        <taxon>Lentisphaeria</taxon>
        <taxon>Lentisphaerales</taxon>
        <taxon>Lentisphaeraceae</taxon>
        <taxon>Lentisphaera</taxon>
    </lineage>
</organism>
<reference evidence="1 2" key="1">
    <citation type="journal article" date="2010" name="J. Bacteriol.">
        <title>Genome sequence of Lentisphaera araneosa HTCC2155T, the type species of the order Lentisphaerales in the phylum Lentisphaerae.</title>
        <authorList>
            <person name="Thrash J.C."/>
            <person name="Cho J.C."/>
            <person name="Vergin K.L."/>
            <person name="Morris R.M."/>
            <person name="Giovannoni S.J."/>
        </authorList>
    </citation>
    <scope>NUCLEOTIDE SEQUENCE [LARGE SCALE GENOMIC DNA]</scope>
    <source>
        <strain evidence="1 2">HTCC2155</strain>
    </source>
</reference>
<evidence type="ECO:0000313" key="2">
    <source>
        <dbReference type="Proteomes" id="UP000004947"/>
    </source>
</evidence>
<dbReference type="Proteomes" id="UP000004947">
    <property type="component" value="Unassembled WGS sequence"/>
</dbReference>
<protein>
    <submittedName>
        <fullName evidence="1">Uncharacterized protein</fullName>
    </submittedName>
</protein>
<name>A6DHX2_9BACT</name>
<keyword evidence="2" id="KW-1185">Reference proteome</keyword>
<sequence length="78" mass="8829">MDFVGVYHAESLGRRGKEVTRSLISFAADRLRLQIVRRLTAVKGSFESIQNLKFIIQIKYARRWLASLAGKGTASLDF</sequence>
<dbReference type="AlphaFoldDB" id="A6DHX2"/>
<comment type="caution">
    <text evidence="1">The sequence shown here is derived from an EMBL/GenBank/DDBJ whole genome shotgun (WGS) entry which is preliminary data.</text>
</comment>
<gene>
    <name evidence="1" type="ORF">LNTAR_08654</name>
</gene>
<evidence type="ECO:0000313" key="1">
    <source>
        <dbReference type="EMBL" id="EDM28626.1"/>
    </source>
</evidence>
<proteinExistence type="predicted"/>